<protein>
    <submittedName>
        <fullName evidence="6">Universal stress protein UspA and related nucleotide-binding protein</fullName>
    </submittedName>
</protein>
<dbReference type="eggNOG" id="COG0589">
    <property type="taxonomic scope" value="Bacteria"/>
</dbReference>
<dbReference type="Pfam" id="PF00582">
    <property type="entry name" value="Usp"/>
    <property type="match status" value="2"/>
</dbReference>
<keyword evidence="7" id="KW-1185">Reference proteome</keyword>
<proteinExistence type="inferred from homology"/>
<dbReference type="PANTHER" id="PTHR47892">
    <property type="entry name" value="UNIVERSAL STRESS PROTEIN E"/>
    <property type="match status" value="1"/>
</dbReference>
<evidence type="ECO:0000256" key="4">
    <source>
        <dbReference type="ARBA" id="ARBA00037131"/>
    </source>
</evidence>
<evidence type="ECO:0000256" key="2">
    <source>
        <dbReference type="ARBA" id="ARBA00008791"/>
    </source>
</evidence>
<evidence type="ECO:0000259" key="5">
    <source>
        <dbReference type="Pfam" id="PF00582"/>
    </source>
</evidence>
<evidence type="ECO:0000313" key="7">
    <source>
        <dbReference type="Proteomes" id="UP000000238"/>
    </source>
</evidence>
<comment type="subcellular location">
    <subcellularLocation>
        <location evidence="1">Cytoplasm</location>
    </subcellularLocation>
</comment>
<dbReference type="STRING" id="349521.HCH_06853"/>
<dbReference type="InterPro" id="IPR006015">
    <property type="entry name" value="Universal_stress_UspA"/>
</dbReference>
<dbReference type="InterPro" id="IPR006016">
    <property type="entry name" value="UspA"/>
</dbReference>
<dbReference type="Proteomes" id="UP000000238">
    <property type="component" value="Chromosome"/>
</dbReference>
<dbReference type="RefSeq" id="WP_011400523.1">
    <property type="nucleotide sequence ID" value="NC_007645.1"/>
</dbReference>
<dbReference type="AlphaFoldDB" id="Q2S7A1"/>
<reference evidence="6 7" key="1">
    <citation type="journal article" date="2005" name="Nucleic Acids Res.">
        <title>Genomic blueprint of Hahella chejuensis, a marine microbe producing an algicidal agent.</title>
        <authorList>
            <person name="Jeong H."/>
            <person name="Yim J.H."/>
            <person name="Lee C."/>
            <person name="Choi S.-H."/>
            <person name="Park Y.K."/>
            <person name="Yoon S.H."/>
            <person name="Hur C.-G."/>
            <person name="Kang H.-Y."/>
            <person name="Kim D."/>
            <person name="Lee H.H."/>
            <person name="Park K.H."/>
            <person name="Park S.-H."/>
            <person name="Park H.-S."/>
            <person name="Lee H.K."/>
            <person name="Oh T.K."/>
            <person name="Kim J.F."/>
        </authorList>
    </citation>
    <scope>NUCLEOTIDE SEQUENCE [LARGE SCALE GENOMIC DNA]</scope>
    <source>
        <strain evidence="6 7">KCTC 2396</strain>
    </source>
</reference>
<organism evidence="6 7">
    <name type="scientific">Hahella chejuensis (strain KCTC 2396)</name>
    <dbReference type="NCBI Taxonomy" id="349521"/>
    <lineage>
        <taxon>Bacteria</taxon>
        <taxon>Pseudomonadati</taxon>
        <taxon>Pseudomonadota</taxon>
        <taxon>Gammaproteobacteria</taxon>
        <taxon>Oceanospirillales</taxon>
        <taxon>Hahellaceae</taxon>
        <taxon>Hahella</taxon>
    </lineage>
</organism>
<comment type="function">
    <text evidence="4">Required for resistance to DNA-damaging agents.</text>
</comment>
<evidence type="ECO:0000256" key="3">
    <source>
        <dbReference type="ARBA" id="ARBA00022490"/>
    </source>
</evidence>
<dbReference type="GO" id="GO:0005737">
    <property type="term" value="C:cytoplasm"/>
    <property type="evidence" value="ECO:0007669"/>
    <property type="project" value="UniProtKB-SubCell"/>
</dbReference>
<comment type="similarity">
    <text evidence="2">Belongs to the universal stress protein A family.</text>
</comment>
<dbReference type="PANTHER" id="PTHR47892:SF1">
    <property type="entry name" value="UNIVERSAL STRESS PROTEIN E"/>
    <property type="match status" value="1"/>
</dbReference>
<dbReference type="OrthoDB" id="239260at2"/>
<evidence type="ECO:0000313" key="6">
    <source>
        <dbReference type="EMBL" id="ABC33473.1"/>
    </source>
</evidence>
<evidence type="ECO:0000256" key="1">
    <source>
        <dbReference type="ARBA" id="ARBA00004496"/>
    </source>
</evidence>
<dbReference type="PRINTS" id="PR01438">
    <property type="entry name" value="UNVRSLSTRESS"/>
</dbReference>
<dbReference type="EMBL" id="CP000155">
    <property type="protein sequence ID" value="ABC33473.1"/>
    <property type="molecule type" value="Genomic_DNA"/>
</dbReference>
<gene>
    <name evidence="6" type="ordered locus">HCH_06853</name>
</gene>
<dbReference type="SUPFAM" id="SSF52402">
    <property type="entry name" value="Adenine nucleotide alpha hydrolases-like"/>
    <property type="match status" value="2"/>
</dbReference>
<dbReference type="Gene3D" id="3.40.50.12370">
    <property type="match status" value="1"/>
</dbReference>
<feature type="domain" description="UspA" evidence="5">
    <location>
        <begin position="4"/>
        <end position="143"/>
    </location>
</feature>
<keyword evidence="3" id="KW-0963">Cytoplasm</keyword>
<dbReference type="KEGG" id="hch:HCH_06853"/>
<dbReference type="HOGENOM" id="CLU_049301_1_1_6"/>
<feature type="domain" description="UspA" evidence="5">
    <location>
        <begin position="235"/>
        <end position="316"/>
    </location>
</feature>
<accession>Q2S7A1</accession>
<sequence>MKQFKKILCVVDPEKTADTAIIQSIRIANDQQAEITFISVIRDATLLSKTFLEKIGYAKDITELVENRRSAVEAQISTIAPSMKADILVESGIGFIQIIKCVLKNGHDLVVKCAEDMDWIDRMLGSEDMHLLRKCPCPVLMLKPEQKDSFRSILATVDVNYDFDESDNGNVQAQLNDQVLEYSATVCLPELSELYIGSAWEAYAEDFYRHGAFSHIPKEEVDQYVERTRQECSYRLTKIAEKLDEILGAAAGQYIQPRTCLLKGKPSIEIPMMIEKCAVDLIVMGTVGRVGVAGLIIGNTAESILEQAKCSVLAIKPIGFKSPVE</sequence>
<name>Q2S7A1_HAHCH</name>